<keyword evidence="4" id="KW-0862">Zinc</keyword>
<feature type="domain" description="PHD-type" evidence="8">
    <location>
        <begin position="359"/>
        <end position="478"/>
    </location>
</feature>
<evidence type="ECO:0000256" key="3">
    <source>
        <dbReference type="ARBA" id="ARBA00022771"/>
    </source>
</evidence>
<dbReference type="GO" id="GO:0008270">
    <property type="term" value="F:zinc ion binding"/>
    <property type="evidence" value="ECO:0007669"/>
    <property type="project" value="UniProtKB-KW"/>
</dbReference>
<proteinExistence type="predicted"/>
<keyword evidence="3 5" id="KW-0863">Zinc-finger</keyword>
<organism evidence="9 10">
    <name type="scientific">Rotaria magnacalcarata</name>
    <dbReference type="NCBI Taxonomy" id="392030"/>
    <lineage>
        <taxon>Eukaryota</taxon>
        <taxon>Metazoa</taxon>
        <taxon>Spiralia</taxon>
        <taxon>Gnathifera</taxon>
        <taxon>Rotifera</taxon>
        <taxon>Eurotatoria</taxon>
        <taxon>Bdelloidea</taxon>
        <taxon>Philodinida</taxon>
        <taxon>Philodinidae</taxon>
        <taxon>Rotaria</taxon>
    </lineage>
</organism>
<sequence length="770" mass="88595">MLETSNSVYEVRERSALPWKSYTSEGDDGRIVDYALAHEILLLLLNCFTPLYTHILKPTTTETKKRKSMPMTDTSNQEIDSSLLSNGDSEETQSTTLSNRRSQRRRTNVQSNMRSSSLTTTILKENSCDNESILETIKENNNQSQQQQEKRCSPVITDTLVFKTSKLNPKSSFWTVTDRQAEWYKLTIPVNQPTNNNSNNIKESLAVPCRLLPHVIERKKSNLNINDQNEEILDTTELIMKVVMHELDYDMDDNDLEFLKEVNESMQTDQQRIMTEEEFENAIVILEYYTAEKIRSQLKQKSCEDEDIVCDICLLPDADDGNEMVFCERCNACVHQNCYGISVVPNGTWLCKSCSILRRPACLLCPILGGPMKCTPSGTVWCHLTCAFWLPELKFADYIKMEPILNLDKIPHARWTLRCVVCSTSEGACVQCAHKNCRTPFHVTCGLSAGYFLDVQQTSSDRTTSSRSQFNAYCLKHSQEARLRSEHDPSIITLSNSNAEDETSCIPTIIPLTVYYRQKLKTEEWLLNCYANFHTHISCSHLYDECPQDYNESVSTKIYDYWKEKRIENKNLPLIKRIDNVLEQRENTELLIAQINNCLKIRNKIRQLQNYCRSRLYTSSSTLNQRLENLKLSFSNRTQHKKSSYYYQLIENSKRCIVALETNYRDALELNTTYLVGKTLEGETMLLPKQLMEQGDVITIGKNSTIDNERLDEINSHLSVEQRSDVYDDKYLSISDEIQPTYPKASVQDILKTSYISLGNVVRCVTGSFD</sequence>
<comment type="caution">
    <text evidence="9">The sequence shown here is derived from an EMBL/GenBank/DDBJ whole genome shotgun (WGS) entry which is preliminary data.</text>
</comment>
<protein>
    <submittedName>
        <fullName evidence="9">Uncharacterized protein</fullName>
    </submittedName>
</protein>
<evidence type="ECO:0000259" key="7">
    <source>
        <dbReference type="PROSITE" id="PS50016"/>
    </source>
</evidence>
<dbReference type="Proteomes" id="UP000663824">
    <property type="component" value="Unassembled WGS sequence"/>
</dbReference>
<name>A0A816R9Q9_9BILA</name>
<dbReference type="Gene3D" id="3.30.40.10">
    <property type="entry name" value="Zinc/RING finger domain, C3HC4 (zinc finger)"/>
    <property type="match status" value="2"/>
</dbReference>
<feature type="domain" description="PHD-type" evidence="7">
    <location>
        <begin position="307"/>
        <end position="357"/>
    </location>
</feature>
<dbReference type="InterPro" id="IPR050701">
    <property type="entry name" value="Histone_Mod_Regulator"/>
</dbReference>
<evidence type="ECO:0000256" key="1">
    <source>
        <dbReference type="ARBA" id="ARBA00022723"/>
    </source>
</evidence>
<dbReference type="InterPro" id="IPR019787">
    <property type="entry name" value="Znf_PHD-finger"/>
</dbReference>
<dbReference type="PROSITE" id="PS50016">
    <property type="entry name" value="ZF_PHD_2"/>
    <property type="match status" value="1"/>
</dbReference>
<dbReference type="AlphaFoldDB" id="A0A816R9Q9"/>
<dbReference type="SMART" id="SM00249">
    <property type="entry name" value="PHD"/>
    <property type="match status" value="2"/>
</dbReference>
<keyword evidence="1" id="KW-0479">Metal-binding</keyword>
<dbReference type="InterPro" id="IPR034732">
    <property type="entry name" value="EPHD"/>
</dbReference>
<dbReference type="PANTHER" id="PTHR13793:SF107">
    <property type="entry name" value="BROMODOMAIN-CONTAINING PROTEIN HOMOLOG"/>
    <property type="match status" value="1"/>
</dbReference>
<dbReference type="PROSITE" id="PS51805">
    <property type="entry name" value="EPHD"/>
    <property type="match status" value="1"/>
</dbReference>
<evidence type="ECO:0000256" key="2">
    <source>
        <dbReference type="ARBA" id="ARBA00022737"/>
    </source>
</evidence>
<accession>A0A816R9Q9</accession>
<dbReference type="InterPro" id="IPR011011">
    <property type="entry name" value="Znf_FYVE_PHD"/>
</dbReference>
<dbReference type="GO" id="GO:0006357">
    <property type="term" value="P:regulation of transcription by RNA polymerase II"/>
    <property type="evidence" value="ECO:0007669"/>
    <property type="project" value="TreeGrafter"/>
</dbReference>
<dbReference type="PANTHER" id="PTHR13793">
    <property type="entry name" value="PHD FINGER PROTEINS"/>
    <property type="match status" value="1"/>
</dbReference>
<evidence type="ECO:0000256" key="4">
    <source>
        <dbReference type="ARBA" id="ARBA00022833"/>
    </source>
</evidence>
<reference evidence="9" key="1">
    <citation type="submission" date="2021-02" db="EMBL/GenBank/DDBJ databases">
        <authorList>
            <person name="Nowell W R."/>
        </authorList>
    </citation>
    <scope>NUCLEOTIDE SEQUENCE</scope>
</reference>
<dbReference type="Pfam" id="PF13831">
    <property type="entry name" value="PHD_2"/>
    <property type="match status" value="1"/>
</dbReference>
<dbReference type="Pfam" id="PF10513">
    <property type="entry name" value="EPL1"/>
    <property type="match status" value="1"/>
</dbReference>
<dbReference type="PROSITE" id="PS01359">
    <property type="entry name" value="ZF_PHD_1"/>
    <property type="match status" value="1"/>
</dbReference>
<dbReference type="InterPro" id="IPR019542">
    <property type="entry name" value="Enhancer_polycomb-like_N"/>
</dbReference>
<feature type="compositionally biased region" description="Polar residues" evidence="6">
    <location>
        <begin position="108"/>
        <end position="121"/>
    </location>
</feature>
<dbReference type="EMBL" id="CAJNRE010008301">
    <property type="protein sequence ID" value="CAF2072114.1"/>
    <property type="molecule type" value="Genomic_DNA"/>
</dbReference>
<dbReference type="InterPro" id="IPR013083">
    <property type="entry name" value="Znf_RING/FYVE/PHD"/>
</dbReference>
<dbReference type="Pfam" id="PF13832">
    <property type="entry name" value="zf-HC5HC2H_2"/>
    <property type="match status" value="1"/>
</dbReference>
<evidence type="ECO:0000256" key="6">
    <source>
        <dbReference type="SAM" id="MobiDB-lite"/>
    </source>
</evidence>
<evidence type="ECO:0000259" key="8">
    <source>
        <dbReference type="PROSITE" id="PS51805"/>
    </source>
</evidence>
<evidence type="ECO:0000313" key="9">
    <source>
        <dbReference type="EMBL" id="CAF2072114.1"/>
    </source>
</evidence>
<gene>
    <name evidence="9" type="ORF">MBJ925_LOCUS16917</name>
</gene>
<keyword evidence="2" id="KW-0677">Repeat</keyword>
<dbReference type="InterPro" id="IPR019786">
    <property type="entry name" value="Zinc_finger_PHD-type_CS"/>
</dbReference>
<feature type="region of interest" description="Disordered" evidence="6">
    <location>
        <begin position="61"/>
        <end position="121"/>
    </location>
</feature>
<feature type="compositionally biased region" description="Polar residues" evidence="6">
    <location>
        <begin position="71"/>
        <end position="100"/>
    </location>
</feature>
<dbReference type="SUPFAM" id="SSF57903">
    <property type="entry name" value="FYVE/PHD zinc finger"/>
    <property type="match status" value="1"/>
</dbReference>
<evidence type="ECO:0000313" key="10">
    <source>
        <dbReference type="Proteomes" id="UP000663824"/>
    </source>
</evidence>
<dbReference type="InterPro" id="IPR001965">
    <property type="entry name" value="Znf_PHD"/>
</dbReference>
<evidence type="ECO:0000256" key="5">
    <source>
        <dbReference type="PROSITE-ProRule" id="PRU00146"/>
    </source>
</evidence>